<proteinExistence type="inferred from homology"/>
<comment type="caution">
    <text evidence="6">The sequence shown here is derived from an EMBL/GenBank/DDBJ whole genome shotgun (WGS) entry which is preliminary data.</text>
</comment>
<sequence length="249" mass="26821">MKNILMVLTSHSAMENTDGKTGVWLGEFTDPYYEFIDAGYTVTLTSPKGGRPPVDPMSELTENITGSNRRFQDDESAKTAFSQTTVLDQIRHTDYDAVFYPGGHGPIWDLAVDNNSGLLILDFLDAGKPVGAVCHGPAALISAERHRPGLLNGKTISAFSNTEESMVGRSGNVPYLLQSRLEELGAAVKTALIPFLSHVEHDGLLITGQNPLSAGPTAKALIELLGNRAADETGKGKDEKPDERDDPKD</sequence>
<dbReference type="RefSeq" id="WP_133574142.1">
    <property type="nucleotide sequence ID" value="NZ_SNYC01000003.1"/>
</dbReference>
<dbReference type="Pfam" id="PF01965">
    <property type="entry name" value="DJ-1_PfpI"/>
    <property type="match status" value="1"/>
</dbReference>
<dbReference type="GO" id="GO:0019172">
    <property type="term" value="F:glyoxalase III activity"/>
    <property type="evidence" value="ECO:0007669"/>
    <property type="project" value="TreeGrafter"/>
</dbReference>
<dbReference type="InterPro" id="IPR050325">
    <property type="entry name" value="Prot/Nucl_acid_deglycase"/>
</dbReference>
<comment type="similarity">
    <text evidence="3">Belongs to the peptidase C56 family. HSP31-like subfamily.</text>
</comment>
<dbReference type="InterPro" id="IPR029062">
    <property type="entry name" value="Class_I_gatase-like"/>
</dbReference>
<keyword evidence="2" id="KW-0456">Lyase</keyword>
<evidence type="ECO:0000256" key="3">
    <source>
        <dbReference type="ARBA" id="ARBA00038493"/>
    </source>
</evidence>
<name>A0A4R6SZ28_9SPHI</name>
<dbReference type="SUPFAM" id="SSF52317">
    <property type="entry name" value="Class I glutamine amidotransferase-like"/>
    <property type="match status" value="1"/>
</dbReference>
<feature type="compositionally biased region" description="Basic and acidic residues" evidence="4">
    <location>
        <begin position="229"/>
        <end position="249"/>
    </location>
</feature>
<organism evidence="6 7">
    <name type="scientific">Pedobacter metabolipauper</name>
    <dbReference type="NCBI Taxonomy" id="425513"/>
    <lineage>
        <taxon>Bacteria</taxon>
        <taxon>Pseudomonadati</taxon>
        <taxon>Bacteroidota</taxon>
        <taxon>Sphingobacteriia</taxon>
        <taxon>Sphingobacteriales</taxon>
        <taxon>Sphingobacteriaceae</taxon>
        <taxon>Pedobacter</taxon>
    </lineage>
</organism>
<protein>
    <submittedName>
        <fullName evidence="6">Putative intracellular protease/amidase</fullName>
    </submittedName>
</protein>
<evidence type="ECO:0000256" key="2">
    <source>
        <dbReference type="ARBA" id="ARBA00023239"/>
    </source>
</evidence>
<dbReference type="EMBL" id="SNYC01000003">
    <property type="protein sequence ID" value="TDQ11029.1"/>
    <property type="molecule type" value="Genomic_DNA"/>
</dbReference>
<evidence type="ECO:0000313" key="6">
    <source>
        <dbReference type="EMBL" id="TDQ11029.1"/>
    </source>
</evidence>
<reference evidence="6 7" key="1">
    <citation type="submission" date="2019-03" db="EMBL/GenBank/DDBJ databases">
        <title>Genomic Encyclopedia of Archaeal and Bacterial Type Strains, Phase II (KMG-II): from individual species to whole genera.</title>
        <authorList>
            <person name="Goeker M."/>
        </authorList>
    </citation>
    <scope>NUCLEOTIDE SEQUENCE [LARGE SCALE GENOMIC DNA]</scope>
    <source>
        <strain evidence="6 7">DSM 19035</strain>
    </source>
</reference>
<evidence type="ECO:0000259" key="5">
    <source>
        <dbReference type="Pfam" id="PF01965"/>
    </source>
</evidence>
<feature type="region of interest" description="Disordered" evidence="4">
    <location>
        <begin position="226"/>
        <end position="249"/>
    </location>
</feature>
<dbReference type="OrthoDB" id="9792284at2"/>
<keyword evidence="6" id="KW-0645">Protease</keyword>
<dbReference type="GO" id="GO:0008233">
    <property type="term" value="F:peptidase activity"/>
    <property type="evidence" value="ECO:0007669"/>
    <property type="project" value="UniProtKB-KW"/>
</dbReference>
<dbReference type="Proteomes" id="UP000295620">
    <property type="component" value="Unassembled WGS sequence"/>
</dbReference>
<evidence type="ECO:0000256" key="1">
    <source>
        <dbReference type="ARBA" id="ARBA00023016"/>
    </source>
</evidence>
<feature type="domain" description="DJ-1/PfpI" evidence="5">
    <location>
        <begin position="27"/>
        <end position="221"/>
    </location>
</feature>
<dbReference type="InterPro" id="IPR002818">
    <property type="entry name" value="DJ-1/PfpI"/>
</dbReference>
<evidence type="ECO:0000256" key="4">
    <source>
        <dbReference type="SAM" id="MobiDB-lite"/>
    </source>
</evidence>
<keyword evidence="7" id="KW-1185">Reference proteome</keyword>
<dbReference type="PANTHER" id="PTHR48094">
    <property type="entry name" value="PROTEIN/NUCLEIC ACID DEGLYCASE DJ-1-RELATED"/>
    <property type="match status" value="1"/>
</dbReference>
<accession>A0A4R6SZ28</accession>
<evidence type="ECO:0000313" key="7">
    <source>
        <dbReference type="Proteomes" id="UP000295620"/>
    </source>
</evidence>
<dbReference type="GO" id="GO:0006508">
    <property type="term" value="P:proteolysis"/>
    <property type="evidence" value="ECO:0007669"/>
    <property type="project" value="UniProtKB-KW"/>
</dbReference>
<keyword evidence="6" id="KW-0378">Hydrolase</keyword>
<dbReference type="GO" id="GO:0005737">
    <property type="term" value="C:cytoplasm"/>
    <property type="evidence" value="ECO:0007669"/>
    <property type="project" value="TreeGrafter"/>
</dbReference>
<dbReference type="GO" id="GO:0019243">
    <property type="term" value="P:methylglyoxal catabolic process to D-lactate via S-lactoyl-glutathione"/>
    <property type="evidence" value="ECO:0007669"/>
    <property type="project" value="TreeGrafter"/>
</dbReference>
<dbReference type="Gene3D" id="3.40.50.880">
    <property type="match status" value="1"/>
</dbReference>
<gene>
    <name evidence="6" type="ORF">ATK78_0143</name>
</gene>
<dbReference type="CDD" id="cd03141">
    <property type="entry name" value="GATase1_Hsp31_like"/>
    <property type="match status" value="1"/>
</dbReference>
<dbReference type="PANTHER" id="PTHR48094:SF11">
    <property type="entry name" value="GLUTATHIONE-INDEPENDENT GLYOXALASE HSP31-RELATED"/>
    <property type="match status" value="1"/>
</dbReference>
<keyword evidence="1" id="KW-0346">Stress response</keyword>
<dbReference type="AlphaFoldDB" id="A0A4R6SZ28"/>